<accession>A0A426ZM46</accession>
<proteinExistence type="predicted"/>
<comment type="caution">
    <text evidence="2">The sequence shown here is derived from an EMBL/GenBank/DDBJ whole genome shotgun (WGS) entry which is preliminary data.</text>
</comment>
<organism evidence="2 3">
    <name type="scientific">Ensete ventricosum</name>
    <name type="common">Abyssinian banana</name>
    <name type="synonym">Musa ensete</name>
    <dbReference type="NCBI Taxonomy" id="4639"/>
    <lineage>
        <taxon>Eukaryota</taxon>
        <taxon>Viridiplantae</taxon>
        <taxon>Streptophyta</taxon>
        <taxon>Embryophyta</taxon>
        <taxon>Tracheophyta</taxon>
        <taxon>Spermatophyta</taxon>
        <taxon>Magnoliopsida</taxon>
        <taxon>Liliopsida</taxon>
        <taxon>Zingiberales</taxon>
        <taxon>Musaceae</taxon>
        <taxon>Ensete</taxon>
    </lineage>
</organism>
<evidence type="ECO:0000313" key="3">
    <source>
        <dbReference type="Proteomes" id="UP000287651"/>
    </source>
</evidence>
<dbReference type="Pfam" id="PF03732">
    <property type="entry name" value="Retrotrans_gag"/>
    <property type="match status" value="1"/>
</dbReference>
<reference evidence="2 3" key="1">
    <citation type="journal article" date="2014" name="Agronomy (Basel)">
        <title>A Draft Genome Sequence for Ensete ventricosum, the Drought-Tolerant Tree Against Hunger.</title>
        <authorList>
            <person name="Harrison J."/>
            <person name="Moore K.A."/>
            <person name="Paszkiewicz K."/>
            <person name="Jones T."/>
            <person name="Grant M."/>
            <person name="Ambacheew D."/>
            <person name="Muzemil S."/>
            <person name="Studholme D.J."/>
        </authorList>
    </citation>
    <scope>NUCLEOTIDE SEQUENCE [LARGE SCALE GENOMIC DNA]</scope>
</reference>
<feature type="domain" description="Retrotransposon gag" evidence="1">
    <location>
        <begin position="4"/>
        <end position="92"/>
    </location>
</feature>
<dbReference type="AlphaFoldDB" id="A0A426ZM46"/>
<dbReference type="InterPro" id="IPR005162">
    <property type="entry name" value="Retrotrans_gag_dom"/>
</dbReference>
<dbReference type="Proteomes" id="UP000287651">
    <property type="component" value="Unassembled WGS sequence"/>
</dbReference>
<evidence type="ECO:0000313" key="2">
    <source>
        <dbReference type="EMBL" id="RRT65062.1"/>
    </source>
</evidence>
<evidence type="ECO:0000259" key="1">
    <source>
        <dbReference type="Pfam" id="PF03732"/>
    </source>
</evidence>
<name>A0A426ZM46_ENSVE</name>
<gene>
    <name evidence="2" type="ORF">B296_00041350</name>
</gene>
<sequence>MVEIASTQLEGDAIQWYDLYETYHRVPSWGQFKRELLIRFGPSEYKNINGQLAKINQTSTVNEYQSRFEHLSNQARDWSEIQFVRKFIKGLNLEIRCEVKACHPRTMIAAISFASVHEGKINTDTHRNISFYGQEKSTKEDFKVVNIDDRKQEQLLTIEPTKEE</sequence>
<dbReference type="EMBL" id="AMZH03005951">
    <property type="protein sequence ID" value="RRT65062.1"/>
    <property type="molecule type" value="Genomic_DNA"/>
</dbReference>
<protein>
    <recommendedName>
        <fullName evidence="1">Retrotransposon gag domain-containing protein</fullName>
    </recommendedName>
</protein>